<dbReference type="GO" id="GO:0005886">
    <property type="term" value="C:plasma membrane"/>
    <property type="evidence" value="ECO:0007669"/>
    <property type="project" value="UniProtKB-SubCell"/>
</dbReference>
<sequence>MEPLVMAVAALLIIAACHQLAPRVGVASPLILLSLGIGIGFLPWVGAIEIDPGIILDAVLPPLLFGAAVSMPVMDFRRELRSVAVLAGGLVVLSALVLGAVIHALVPAISLPWAIAVGAVLSPTDAVAVSIARGSGVSHRIITILEGEGLFNDATALVLLASATSAALMTDAHALSPASLAWDLVVALVVALAVGWAVGELTVRVRRRITDPAADTVVSFTVPFLASLPAGQLGGSGLVAAVVAGLVVSYRGPRLLAPASRSAADKNWRTVELILEGAVFLVMGLQAYGIVHEVQAQGLGLGPAIRIALLAGALTVALRAGFVAPLLVWLRWVRRHRRRRLEAGQERVRQIESRLALACRVDDEVLASRNLSRRDWERALARWHRRLESGQRRQRRARSDMAYFLAATLGPREGAVIVWAGMRGAVTLAASQTLPLSAPMRPLLLFLALLVAGGSLVIQGLSLPLLIRLARPQMSSGSQDAEERERLMAVLGGAVKDTALAQCLSEGARPPGPGARPDALAARALSAVGPALSHGEEGQDPRSSAPAGDEEPGGSADGAARAGSPGPAPRGGGPGDRLSAEQVRDLGIEAIRIQREALLDARDEGLFTAATLQGAMQRLDAEEIMLSTRG</sequence>
<comment type="caution">
    <text evidence="13">The sequence shown here is derived from an EMBL/GenBank/DDBJ whole genome shotgun (WGS) entry which is preliminary data.</text>
</comment>
<dbReference type="EMBL" id="RQZC01000007">
    <property type="protein sequence ID" value="RRD29421.1"/>
    <property type="molecule type" value="Genomic_DNA"/>
</dbReference>
<keyword evidence="2" id="KW-0813">Transport</keyword>
<keyword evidence="5 11" id="KW-1133">Transmembrane helix</keyword>
<feature type="transmembrane region" description="Helical" evidence="11">
    <location>
        <begin position="111"/>
        <end position="129"/>
    </location>
</feature>
<dbReference type="OrthoDB" id="57886at2"/>
<evidence type="ECO:0000256" key="3">
    <source>
        <dbReference type="ARBA" id="ARBA00022475"/>
    </source>
</evidence>
<dbReference type="AlphaFoldDB" id="A0A3P1V5K4"/>
<feature type="compositionally biased region" description="Low complexity" evidence="10">
    <location>
        <begin position="553"/>
        <end position="565"/>
    </location>
</feature>
<evidence type="ECO:0000256" key="10">
    <source>
        <dbReference type="SAM" id="MobiDB-lite"/>
    </source>
</evidence>
<feature type="transmembrane region" description="Helical" evidence="11">
    <location>
        <begin position="442"/>
        <end position="467"/>
    </location>
</feature>
<keyword evidence="4 11" id="KW-0812">Transmembrane</keyword>
<feature type="transmembrane region" description="Helical" evidence="11">
    <location>
        <begin position="303"/>
        <end position="330"/>
    </location>
</feature>
<dbReference type="PANTHER" id="PTHR10110">
    <property type="entry name" value="SODIUM/HYDROGEN EXCHANGER"/>
    <property type="match status" value="1"/>
</dbReference>
<comment type="subcellular location">
    <subcellularLocation>
        <location evidence="1">Cell membrane</location>
        <topology evidence="1">Multi-pass membrane protein</topology>
    </subcellularLocation>
</comment>
<evidence type="ECO:0000256" key="11">
    <source>
        <dbReference type="SAM" id="Phobius"/>
    </source>
</evidence>
<evidence type="ECO:0000313" key="14">
    <source>
        <dbReference type="Proteomes" id="UP000271272"/>
    </source>
</evidence>
<evidence type="ECO:0000256" key="2">
    <source>
        <dbReference type="ARBA" id="ARBA00022448"/>
    </source>
</evidence>
<dbReference type="Gene3D" id="6.10.140.1330">
    <property type="match status" value="1"/>
</dbReference>
<dbReference type="GO" id="GO:0098719">
    <property type="term" value="P:sodium ion import across plasma membrane"/>
    <property type="evidence" value="ECO:0007669"/>
    <property type="project" value="TreeGrafter"/>
</dbReference>
<organism evidence="13 14">
    <name type="scientific">Actinomyces bowdenii</name>
    <dbReference type="NCBI Taxonomy" id="131109"/>
    <lineage>
        <taxon>Bacteria</taxon>
        <taxon>Bacillati</taxon>
        <taxon>Actinomycetota</taxon>
        <taxon>Actinomycetes</taxon>
        <taxon>Actinomycetales</taxon>
        <taxon>Actinomycetaceae</taxon>
        <taxon>Actinomyces</taxon>
    </lineage>
</organism>
<dbReference type="PANTHER" id="PTHR10110:SF86">
    <property type="entry name" value="SODIUM_HYDROGEN EXCHANGER 7"/>
    <property type="match status" value="1"/>
</dbReference>
<feature type="transmembrane region" description="Helical" evidence="11">
    <location>
        <begin position="401"/>
        <end position="422"/>
    </location>
</feature>
<keyword evidence="6" id="KW-0915">Sodium</keyword>
<feature type="region of interest" description="Disordered" evidence="10">
    <location>
        <begin position="530"/>
        <end position="579"/>
    </location>
</feature>
<evidence type="ECO:0000256" key="7">
    <source>
        <dbReference type="ARBA" id="ARBA00023065"/>
    </source>
</evidence>
<proteinExistence type="predicted"/>
<dbReference type="RefSeq" id="WP_124933641.1">
    <property type="nucleotide sequence ID" value="NZ_RQZC01000007.1"/>
</dbReference>
<keyword evidence="8 11" id="KW-0472">Membrane</keyword>
<evidence type="ECO:0000259" key="12">
    <source>
        <dbReference type="Pfam" id="PF00999"/>
    </source>
</evidence>
<evidence type="ECO:0000256" key="4">
    <source>
        <dbReference type="ARBA" id="ARBA00022692"/>
    </source>
</evidence>
<feature type="transmembrane region" description="Helical" evidence="11">
    <location>
        <begin position="180"/>
        <end position="201"/>
    </location>
</feature>
<evidence type="ECO:0000256" key="1">
    <source>
        <dbReference type="ARBA" id="ARBA00004651"/>
    </source>
</evidence>
<name>A0A3P1V5K4_9ACTO</name>
<dbReference type="GO" id="GO:0015385">
    <property type="term" value="F:sodium:proton antiporter activity"/>
    <property type="evidence" value="ECO:0007669"/>
    <property type="project" value="InterPro"/>
</dbReference>
<feature type="transmembrane region" description="Helical" evidence="11">
    <location>
        <begin position="236"/>
        <end position="252"/>
    </location>
</feature>
<dbReference type="InterPro" id="IPR018422">
    <property type="entry name" value="Cation/H_exchanger_CPA1"/>
</dbReference>
<dbReference type="Proteomes" id="UP000271272">
    <property type="component" value="Unassembled WGS sequence"/>
</dbReference>
<dbReference type="Pfam" id="PF00999">
    <property type="entry name" value="Na_H_Exchanger"/>
    <property type="match status" value="1"/>
</dbReference>
<evidence type="ECO:0000313" key="13">
    <source>
        <dbReference type="EMBL" id="RRD29421.1"/>
    </source>
</evidence>
<accession>A0A3P1V5K4</accession>
<feature type="transmembrane region" description="Helical" evidence="11">
    <location>
        <begin position="83"/>
        <end position="105"/>
    </location>
</feature>
<evidence type="ECO:0000256" key="8">
    <source>
        <dbReference type="ARBA" id="ARBA00023136"/>
    </source>
</evidence>
<feature type="domain" description="Cation/H+ exchanger transmembrane" evidence="12">
    <location>
        <begin position="12"/>
        <end position="371"/>
    </location>
</feature>
<protein>
    <submittedName>
        <fullName evidence="13">Sodium:proton antiporter</fullName>
    </submittedName>
</protein>
<feature type="transmembrane region" description="Helical" evidence="11">
    <location>
        <begin position="51"/>
        <end position="71"/>
    </location>
</feature>
<keyword evidence="3" id="KW-1003">Cell membrane</keyword>
<gene>
    <name evidence="13" type="ORF">EII10_06260</name>
</gene>
<keyword evidence="9" id="KW-0739">Sodium transport</keyword>
<dbReference type="InterPro" id="IPR006153">
    <property type="entry name" value="Cation/H_exchanger_TM"/>
</dbReference>
<feature type="transmembrane region" description="Helical" evidence="11">
    <location>
        <begin position="273"/>
        <end position="291"/>
    </location>
</feature>
<dbReference type="GO" id="GO:0051453">
    <property type="term" value="P:regulation of intracellular pH"/>
    <property type="evidence" value="ECO:0007669"/>
    <property type="project" value="TreeGrafter"/>
</dbReference>
<evidence type="ECO:0000256" key="6">
    <source>
        <dbReference type="ARBA" id="ARBA00023053"/>
    </source>
</evidence>
<keyword evidence="7" id="KW-0406">Ion transport</keyword>
<evidence type="ECO:0000256" key="9">
    <source>
        <dbReference type="ARBA" id="ARBA00023201"/>
    </source>
</evidence>
<reference evidence="13 14" key="1">
    <citation type="submission" date="2018-11" db="EMBL/GenBank/DDBJ databases">
        <title>Genomes From Bacteria Associated with the Canine Oral Cavity: a Test Case for Automated Genome-Based Taxonomic Assignment.</title>
        <authorList>
            <person name="Coil D.A."/>
            <person name="Jospin G."/>
            <person name="Darling A.E."/>
            <person name="Wallis C."/>
            <person name="Davis I.J."/>
            <person name="Harris S."/>
            <person name="Eisen J.A."/>
            <person name="Holcombe L.J."/>
            <person name="O'Flynn C."/>
        </authorList>
    </citation>
    <scope>NUCLEOTIDE SEQUENCE [LARGE SCALE GENOMIC DNA]</scope>
    <source>
        <strain evidence="13 14">OH5050</strain>
    </source>
</reference>
<dbReference type="GO" id="GO:0015386">
    <property type="term" value="F:potassium:proton antiporter activity"/>
    <property type="evidence" value="ECO:0007669"/>
    <property type="project" value="TreeGrafter"/>
</dbReference>
<keyword evidence="14" id="KW-1185">Reference proteome</keyword>
<evidence type="ECO:0000256" key="5">
    <source>
        <dbReference type="ARBA" id="ARBA00022989"/>
    </source>
</evidence>